<dbReference type="AlphaFoldDB" id="A0A376LNN0"/>
<name>A0A376LNN0_ECOLX</name>
<dbReference type="SUPFAM" id="SSF103473">
    <property type="entry name" value="MFS general substrate transporter"/>
    <property type="match status" value="1"/>
</dbReference>
<dbReference type="GO" id="GO:0015293">
    <property type="term" value="F:symporter activity"/>
    <property type="evidence" value="ECO:0007669"/>
    <property type="project" value="InterPro"/>
</dbReference>
<dbReference type="GO" id="GO:0005886">
    <property type="term" value="C:plasma membrane"/>
    <property type="evidence" value="ECO:0007669"/>
    <property type="project" value="UniProtKB-SubCell"/>
</dbReference>
<dbReference type="Proteomes" id="UP000254877">
    <property type="component" value="Unassembled WGS sequence"/>
</dbReference>
<feature type="transmembrane region" description="Helical" evidence="7">
    <location>
        <begin position="405"/>
        <end position="427"/>
    </location>
</feature>
<feature type="transmembrane region" description="Helical" evidence="7">
    <location>
        <begin position="41"/>
        <end position="60"/>
    </location>
</feature>
<feature type="transmembrane region" description="Helical" evidence="7">
    <location>
        <begin position="263"/>
        <end position="284"/>
    </location>
</feature>
<feature type="transmembrane region" description="Helical" evidence="7">
    <location>
        <begin position="12"/>
        <end position="35"/>
    </location>
</feature>
<evidence type="ECO:0000256" key="2">
    <source>
        <dbReference type="ARBA" id="ARBA00009617"/>
    </source>
</evidence>
<gene>
    <name evidence="8" type="primary">uidB</name>
    <name evidence="8" type="ORF">NCTC7928_06623</name>
</gene>
<comment type="similarity">
    <text evidence="2">Belongs to the sodium:galactoside symporter (TC 2.A.2) family.</text>
</comment>
<dbReference type="Pfam" id="PF13347">
    <property type="entry name" value="MFS_2"/>
    <property type="match status" value="1"/>
</dbReference>
<dbReference type="InterPro" id="IPR039672">
    <property type="entry name" value="MFS_2"/>
</dbReference>
<feature type="transmembrane region" description="Helical" evidence="7">
    <location>
        <begin position="182"/>
        <end position="201"/>
    </location>
</feature>
<evidence type="ECO:0000256" key="7">
    <source>
        <dbReference type="SAM" id="Phobius"/>
    </source>
</evidence>
<dbReference type="PANTHER" id="PTHR11328">
    <property type="entry name" value="MAJOR FACILITATOR SUPERFAMILY DOMAIN-CONTAINING PROTEIN"/>
    <property type="match status" value="1"/>
</dbReference>
<evidence type="ECO:0000256" key="3">
    <source>
        <dbReference type="ARBA" id="ARBA00022475"/>
    </source>
</evidence>
<accession>A0A376LNN0</accession>
<feature type="transmembrane region" description="Helical" evidence="7">
    <location>
        <begin position="322"/>
        <end position="343"/>
    </location>
</feature>
<feature type="transmembrane region" description="Helical" evidence="7">
    <location>
        <begin position="81"/>
        <end position="98"/>
    </location>
</feature>
<dbReference type="NCBIfam" id="TIGR00792">
    <property type="entry name" value="gph"/>
    <property type="match status" value="1"/>
</dbReference>
<dbReference type="InterPro" id="IPR036259">
    <property type="entry name" value="MFS_trans_sf"/>
</dbReference>
<reference evidence="8 9" key="1">
    <citation type="submission" date="2018-06" db="EMBL/GenBank/DDBJ databases">
        <authorList>
            <consortium name="Pathogen Informatics"/>
            <person name="Doyle S."/>
        </authorList>
    </citation>
    <scope>NUCLEOTIDE SEQUENCE [LARGE SCALE GENOMIC DNA]</scope>
    <source>
        <strain evidence="8 9">NCTC7928</strain>
    </source>
</reference>
<dbReference type="InterPro" id="IPR001927">
    <property type="entry name" value="Na/Gal_symport"/>
</dbReference>
<evidence type="ECO:0000313" key="9">
    <source>
        <dbReference type="Proteomes" id="UP000254877"/>
    </source>
</evidence>
<dbReference type="CDD" id="cd17332">
    <property type="entry name" value="MFS_MelB_like"/>
    <property type="match status" value="1"/>
</dbReference>
<organism evidence="8 9">
    <name type="scientific">Escherichia coli</name>
    <dbReference type="NCBI Taxonomy" id="562"/>
    <lineage>
        <taxon>Bacteria</taxon>
        <taxon>Pseudomonadati</taxon>
        <taxon>Pseudomonadota</taxon>
        <taxon>Gammaproteobacteria</taxon>
        <taxon>Enterobacterales</taxon>
        <taxon>Enterobacteriaceae</taxon>
        <taxon>Escherichia</taxon>
    </lineage>
</organism>
<evidence type="ECO:0000256" key="6">
    <source>
        <dbReference type="ARBA" id="ARBA00023136"/>
    </source>
</evidence>
<dbReference type="EMBL" id="UGAB01000002">
    <property type="protein sequence ID" value="STF45832.1"/>
    <property type="molecule type" value="Genomic_DNA"/>
</dbReference>
<dbReference type="Gene3D" id="1.20.1250.20">
    <property type="entry name" value="MFS general substrate transporter like domains"/>
    <property type="match status" value="2"/>
</dbReference>
<feature type="transmembrane region" description="Helical" evidence="7">
    <location>
        <begin position="110"/>
        <end position="128"/>
    </location>
</feature>
<feature type="transmembrane region" description="Helical" evidence="7">
    <location>
        <begin position="230"/>
        <end position="257"/>
    </location>
</feature>
<protein>
    <submittedName>
        <fullName evidence="8">Glucuronide permease</fullName>
    </submittedName>
</protein>
<keyword evidence="4 7" id="KW-0812">Transmembrane</keyword>
<comment type="subcellular location">
    <subcellularLocation>
        <location evidence="1">Cell membrane</location>
        <topology evidence="1">Multi-pass membrane protein</topology>
    </subcellularLocation>
</comment>
<keyword evidence="6 7" id="KW-0472">Membrane</keyword>
<dbReference type="PANTHER" id="PTHR11328:SF39">
    <property type="entry name" value="2,3-DIHYDROXYPROPANE-1-SULFONATE EXPORTER-RELATED"/>
    <property type="match status" value="1"/>
</dbReference>
<feature type="transmembrane region" description="Helical" evidence="7">
    <location>
        <begin position="376"/>
        <end position="393"/>
    </location>
</feature>
<dbReference type="GO" id="GO:0006814">
    <property type="term" value="P:sodium ion transport"/>
    <property type="evidence" value="ECO:0007669"/>
    <property type="project" value="InterPro"/>
</dbReference>
<dbReference type="GO" id="GO:0008643">
    <property type="term" value="P:carbohydrate transport"/>
    <property type="evidence" value="ECO:0007669"/>
    <property type="project" value="InterPro"/>
</dbReference>
<evidence type="ECO:0000313" key="8">
    <source>
        <dbReference type="EMBL" id="STF45832.1"/>
    </source>
</evidence>
<dbReference type="InterPro" id="IPR018043">
    <property type="entry name" value="Na/Gal_symport_CS"/>
</dbReference>
<keyword evidence="5 7" id="KW-1133">Transmembrane helix</keyword>
<sequence length="450" mass="49044">MNQQLSWRTIVGYSLGDVANNFAFAMGALFLLSYYTDVAGVGAAAAGTMLLLVRVFDAFADVFAGRVVDSVNTRWGKFRPFLLFGTAPLMIFSVLVFWVPTDWSHSSKVVYAYLTYMGLGLCYSLVNIPYGSLATAMTQQPQSRARLGAARGIAASLTFVCLAFLIGPSIKNSSPEEMVSVYHFWTIVLAIAGMVLYFICFKSTRENVVRIVAQPSLKISLQTLKRNRPLFMLCIGALCVLISTFAVSASSLFYVRYVLNDTGLFTVLVLVQNLVGTVASAPLVPGMVARIGKKNTFLIGALMGTCGYLLFFWVSVWSLPVALVALAIASIGQGVTMTVMWALEADTVEYGEYLTGVRIEGLTYSLFSFTRKCGQAIGGSIPAFILGLSGYIANQVQTPEVIMGIRTSIALVPCGFMLLAFVIIWFYPLTDKNSKKSWLKLIIVKKCSSN</sequence>
<feature type="transmembrane region" description="Helical" evidence="7">
    <location>
        <begin position="296"/>
        <end position="316"/>
    </location>
</feature>
<proteinExistence type="inferred from homology"/>
<keyword evidence="3" id="KW-1003">Cell membrane</keyword>
<evidence type="ECO:0000256" key="5">
    <source>
        <dbReference type="ARBA" id="ARBA00022989"/>
    </source>
</evidence>
<feature type="transmembrane region" description="Helical" evidence="7">
    <location>
        <begin position="149"/>
        <end position="170"/>
    </location>
</feature>
<evidence type="ECO:0000256" key="1">
    <source>
        <dbReference type="ARBA" id="ARBA00004651"/>
    </source>
</evidence>
<dbReference type="PROSITE" id="PS00872">
    <property type="entry name" value="NA_GALACTOSIDE_SYMP"/>
    <property type="match status" value="1"/>
</dbReference>
<dbReference type="NCBIfam" id="NF007353">
    <property type="entry name" value="PRK09848.1"/>
    <property type="match status" value="1"/>
</dbReference>
<evidence type="ECO:0000256" key="4">
    <source>
        <dbReference type="ARBA" id="ARBA00022692"/>
    </source>
</evidence>